<dbReference type="PANTHER" id="PTHR43767">
    <property type="entry name" value="LONG-CHAIN-FATTY-ACID--COA LIGASE"/>
    <property type="match status" value="1"/>
</dbReference>
<protein>
    <submittedName>
        <fullName evidence="3">Acyl--CoA ligase</fullName>
    </submittedName>
</protein>
<organism evidence="3 4">
    <name type="scientific">Odoribacter splanchnicus</name>
    <dbReference type="NCBI Taxonomy" id="28118"/>
    <lineage>
        <taxon>Bacteria</taxon>
        <taxon>Pseudomonadati</taxon>
        <taxon>Bacteroidota</taxon>
        <taxon>Bacteroidia</taxon>
        <taxon>Bacteroidales</taxon>
        <taxon>Odoribacteraceae</taxon>
        <taxon>Odoribacter</taxon>
    </lineage>
</organism>
<keyword evidence="3" id="KW-0436">Ligase</keyword>
<evidence type="ECO:0000259" key="1">
    <source>
        <dbReference type="Pfam" id="PF00501"/>
    </source>
</evidence>
<evidence type="ECO:0000259" key="2">
    <source>
        <dbReference type="Pfam" id="PF13193"/>
    </source>
</evidence>
<comment type="caution">
    <text evidence="3">The sequence shown here is derived from an EMBL/GenBank/DDBJ whole genome shotgun (WGS) entry which is preliminary data.</text>
</comment>
<dbReference type="InterPro" id="IPR025110">
    <property type="entry name" value="AMP-bd_C"/>
</dbReference>
<dbReference type="PANTHER" id="PTHR43767:SF1">
    <property type="entry name" value="NONRIBOSOMAL PEPTIDE SYNTHASE PES1 (EUROFUNG)-RELATED"/>
    <property type="match status" value="1"/>
</dbReference>
<dbReference type="InterPro" id="IPR000873">
    <property type="entry name" value="AMP-dep_synth/lig_dom"/>
</dbReference>
<accession>A0AAW5CKQ1</accession>
<dbReference type="InterPro" id="IPR020845">
    <property type="entry name" value="AMP-binding_CS"/>
</dbReference>
<name>A0AAW5CKQ1_9BACT</name>
<dbReference type="EMBL" id="JAKNDN010000049">
    <property type="protein sequence ID" value="MCG4961892.1"/>
    <property type="molecule type" value="Genomic_DNA"/>
</dbReference>
<dbReference type="Proteomes" id="UP001199750">
    <property type="component" value="Unassembled WGS sequence"/>
</dbReference>
<dbReference type="PROSITE" id="PS00455">
    <property type="entry name" value="AMP_BINDING"/>
    <property type="match status" value="1"/>
</dbReference>
<feature type="domain" description="AMP-dependent synthetase/ligase" evidence="1">
    <location>
        <begin position="12"/>
        <end position="348"/>
    </location>
</feature>
<dbReference type="InterPro" id="IPR050237">
    <property type="entry name" value="ATP-dep_AMP-bd_enzyme"/>
</dbReference>
<dbReference type="AlphaFoldDB" id="A0AAW5CKQ1"/>
<evidence type="ECO:0000313" key="4">
    <source>
        <dbReference type="Proteomes" id="UP001199750"/>
    </source>
</evidence>
<dbReference type="GO" id="GO:0016874">
    <property type="term" value="F:ligase activity"/>
    <property type="evidence" value="ECO:0007669"/>
    <property type="project" value="UniProtKB-KW"/>
</dbReference>
<reference evidence="3" key="1">
    <citation type="submission" date="2022-01" db="EMBL/GenBank/DDBJ databases">
        <title>Collection of gut derived symbiotic bacterial strains cultured from healthy donors.</title>
        <authorList>
            <person name="Lin H."/>
            <person name="Kohout C."/>
            <person name="Waligurski E."/>
            <person name="Pamer E.G."/>
        </authorList>
    </citation>
    <scope>NUCLEOTIDE SEQUENCE</scope>
    <source>
        <strain evidence="3">DFI.1.149</strain>
    </source>
</reference>
<feature type="domain" description="AMP-binding enzyme C-terminal" evidence="2">
    <location>
        <begin position="398"/>
        <end position="474"/>
    </location>
</feature>
<dbReference type="Pfam" id="PF00501">
    <property type="entry name" value="AMP-binding"/>
    <property type="match status" value="1"/>
</dbReference>
<evidence type="ECO:0000313" key="3">
    <source>
        <dbReference type="EMBL" id="MCG4961892.1"/>
    </source>
</evidence>
<gene>
    <name evidence="3" type="ORF">L0P03_18915</name>
</gene>
<sequence length="481" mass="53658">MKILEEQICQIALRSPDKIAVIAGNLNVSYKELWRHVLKSAFYFKQILKLEQGSRVLLSADKNIEFIYSYLGAHLAGMVCVPVDPEINDLRLERILSSALPDYCFGNLRNFKETLPFPNLEVIEAHDPIEFPFPSLEAIADLLYTTGTTGMPKGVALSFRNLSAAANNINSFIKNTSEDIELLALPISHSFGLGRLRCVLSVGGTLVLLGSFASMKKFYGEMERCKVTGFGMVPASWAYLKKMSGRKIADFAKQLQYVEIGSAFMSVEEKKCLMDLLPATRICMHYGLTEASRSTFIEFHKDRAYLESVGRPSPGVEIKVFSDQGKEVPEGEEGELCVKGDHVCHSYWNTTEAIFRNDFNGIYFKTGDWGYIRNGYVYLKSRKKEMINVGGKKVSPIEVEEVLNQIGGVEESVCVGMADPGNVLGEVVKAFVVVSDENLSDTSICSYVQSKLENYKVPVCIERIKEIPKTPSGKIQRLLLK</sequence>
<dbReference type="Pfam" id="PF13193">
    <property type="entry name" value="AMP-binding_C"/>
    <property type="match status" value="1"/>
</dbReference>
<proteinExistence type="predicted"/>
<dbReference type="RefSeq" id="WP_217778939.1">
    <property type="nucleotide sequence ID" value="NZ_BAABYK010000001.1"/>
</dbReference>